<sequence length="328" mass="37411">REFGFDDSDDDMFSDMGLRSRMNRMGHPFDWGEQRKGRLEKQKGKAKVKESKEQLIESASKGNSLEVGDSLPDVVVQSHEENDTPASSVFIAFLIVYTHFSTVVVSGLYFYGSVLLAFDFYYLLNRKLKEILCEVEANGKGKTRMESYRKACNDIDKLSAVYSRIGLFMTRVNRVSAVQISCELLGGFLMITVALYYMFYALLSTKFTENSTKYAPWMDIILECLNGVIYSLIFCMEIHTITSITSTAIYEAAKLPRNIHHTLYINADEQFKRGMQELSLKLLSEKPEIMPLGLFVIDRSLITATVGTYLILLVQFQLDRKNFNILRG</sequence>
<feature type="non-terminal residue" evidence="10">
    <location>
        <position position="1"/>
    </location>
</feature>
<dbReference type="GO" id="GO:0030425">
    <property type="term" value="C:dendrite"/>
    <property type="evidence" value="ECO:0007669"/>
    <property type="project" value="TreeGrafter"/>
</dbReference>
<dbReference type="GO" id="GO:0043025">
    <property type="term" value="C:neuronal cell body"/>
    <property type="evidence" value="ECO:0007669"/>
    <property type="project" value="TreeGrafter"/>
</dbReference>
<comment type="similarity">
    <text evidence="8">Belongs to the insect chemoreceptor superfamily. Gustatory receptor (GR) family.</text>
</comment>
<dbReference type="GO" id="GO:0050909">
    <property type="term" value="P:sensory perception of taste"/>
    <property type="evidence" value="ECO:0007669"/>
    <property type="project" value="InterPro"/>
</dbReference>
<evidence type="ECO:0000256" key="9">
    <source>
        <dbReference type="SAM" id="MobiDB-lite"/>
    </source>
</evidence>
<dbReference type="EMBL" id="WJQU01000001">
    <property type="protein sequence ID" value="KAJ6649474.1"/>
    <property type="molecule type" value="Genomic_DNA"/>
</dbReference>
<dbReference type="GO" id="GO:0005886">
    <property type="term" value="C:plasma membrane"/>
    <property type="evidence" value="ECO:0007669"/>
    <property type="project" value="UniProtKB-SubCell"/>
</dbReference>
<dbReference type="GO" id="GO:0008049">
    <property type="term" value="P:male courtship behavior"/>
    <property type="evidence" value="ECO:0007669"/>
    <property type="project" value="TreeGrafter"/>
</dbReference>
<dbReference type="Proteomes" id="UP001151699">
    <property type="component" value="Chromosome A"/>
</dbReference>
<keyword evidence="11" id="KW-1185">Reference proteome</keyword>
<dbReference type="GO" id="GO:0007635">
    <property type="term" value="P:chemosensory behavior"/>
    <property type="evidence" value="ECO:0007669"/>
    <property type="project" value="TreeGrafter"/>
</dbReference>
<comment type="caution">
    <text evidence="8">Lacks conserved residue(s) required for the propagation of feature annotation.</text>
</comment>
<proteinExistence type="inferred from homology"/>
<protein>
    <recommendedName>
        <fullName evidence="8">Gustatory receptor</fullName>
    </recommendedName>
</protein>
<dbReference type="AlphaFoldDB" id="A0A9Q0NH98"/>
<keyword evidence="7 8" id="KW-0807">Transducer</keyword>
<comment type="caution">
    <text evidence="10">The sequence shown here is derived from an EMBL/GenBank/DDBJ whole genome shotgun (WGS) entry which is preliminary data.</text>
</comment>
<feature type="transmembrane region" description="Helical" evidence="8">
    <location>
        <begin position="89"/>
        <end position="122"/>
    </location>
</feature>
<accession>A0A9Q0NH98</accession>
<dbReference type="OrthoDB" id="6366728at2759"/>
<evidence type="ECO:0000313" key="10">
    <source>
        <dbReference type="EMBL" id="KAJ6649474.1"/>
    </source>
</evidence>
<name>A0A9Q0NH98_9DIPT</name>
<keyword evidence="3 8" id="KW-0812">Transmembrane</keyword>
<keyword evidence="5 8" id="KW-0472">Membrane</keyword>
<evidence type="ECO:0000313" key="11">
    <source>
        <dbReference type="Proteomes" id="UP001151699"/>
    </source>
</evidence>
<dbReference type="InterPro" id="IPR013604">
    <property type="entry name" value="7TM_chemorcpt"/>
</dbReference>
<feature type="region of interest" description="Disordered" evidence="9">
    <location>
        <begin position="25"/>
        <end position="52"/>
    </location>
</feature>
<evidence type="ECO:0000256" key="3">
    <source>
        <dbReference type="ARBA" id="ARBA00022692"/>
    </source>
</evidence>
<organism evidence="10 11">
    <name type="scientific">Pseudolycoriella hygida</name>
    <dbReference type="NCBI Taxonomy" id="35572"/>
    <lineage>
        <taxon>Eukaryota</taxon>
        <taxon>Metazoa</taxon>
        <taxon>Ecdysozoa</taxon>
        <taxon>Arthropoda</taxon>
        <taxon>Hexapoda</taxon>
        <taxon>Insecta</taxon>
        <taxon>Pterygota</taxon>
        <taxon>Neoptera</taxon>
        <taxon>Endopterygota</taxon>
        <taxon>Diptera</taxon>
        <taxon>Nematocera</taxon>
        <taxon>Sciaroidea</taxon>
        <taxon>Sciaridae</taxon>
        <taxon>Pseudolycoriella</taxon>
    </lineage>
</organism>
<reference evidence="10" key="1">
    <citation type="submission" date="2022-07" db="EMBL/GenBank/DDBJ databases">
        <authorList>
            <person name="Trinca V."/>
            <person name="Uliana J.V.C."/>
            <person name="Torres T.T."/>
            <person name="Ward R.J."/>
            <person name="Monesi N."/>
        </authorList>
    </citation>
    <scope>NUCLEOTIDE SEQUENCE</scope>
    <source>
        <strain evidence="10">HSMRA1968</strain>
        <tissue evidence="10">Whole embryos</tissue>
    </source>
</reference>
<dbReference type="GO" id="GO:0030424">
    <property type="term" value="C:axon"/>
    <property type="evidence" value="ECO:0007669"/>
    <property type="project" value="TreeGrafter"/>
</dbReference>
<evidence type="ECO:0000256" key="2">
    <source>
        <dbReference type="ARBA" id="ARBA00022475"/>
    </source>
</evidence>
<dbReference type="Pfam" id="PF08395">
    <property type="entry name" value="7tm_7"/>
    <property type="match status" value="1"/>
</dbReference>
<evidence type="ECO:0000256" key="8">
    <source>
        <dbReference type="RuleBase" id="RU363108"/>
    </source>
</evidence>
<feature type="compositionally biased region" description="Basic and acidic residues" evidence="9">
    <location>
        <begin position="30"/>
        <end position="52"/>
    </location>
</feature>
<comment type="subcellular location">
    <subcellularLocation>
        <location evidence="1 8">Cell membrane</location>
        <topology evidence="1 8">Multi-pass membrane protein</topology>
    </subcellularLocation>
</comment>
<comment type="function">
    <text evidence="8">Gustatory receptor which mediates acceptance or avoidance behavior, depending on its substrates.</text>
</comment>
<evidence type="ECO:0000256" key="4">
    <source>
        <dbReference type="ARBA" id="ARBA00022989"/>
    </source>
</evidence>
<evidence type="ECO:0000256" key="6">
    <source>
        <dbReference type="ARBA" id="ARBA00023170"/>
    </source>
</evidence>
<dbReference type="PANTHER" id="PTHR21143">
    <property type="entry name" value="INVERTEBRATE GUSTATORY RECEPTOR"/>
    <property type="match status" value="1"/>
</dbReference>
<evidence type="ECO:0000256" key="7">
    <source>
        <dbReference type="ARBA" id="ARBA00023224"/>
    </source>
</evidence>
<dbReference type="GO" id="GO:0007165">
    <property type="term" value="P:signal transduction"/>
    <property type="evidence" value="ECO:0007669"/>
    <property type="project" value="UniProtKB-KW"/>
</dbReference>
<keyword evidence="2 8" id="KW-1003">Cell membrane</keyword>
<gene>
    <name evidence="10" type="primary">Gr94a_0</name>
    <name evidence="10" type="ORF">Bhyg_04710</name>
</gene>
<keyword evidence="4 8" id="KW-1133">Transmembrane helix</keyword>
<evidence type="ECO:0000256" key="1">
    <source>
        <dbReference type="ARBA" id="ARBA00004651"/>
    </source>
</evidence>
<dbReference type="PANTHER" id="PTHR21143:SF133">
    <property type="entry name" value="GUSTATORY AND PHEROMONE RECEPTOR 32A-RELATED"/>
    <property type="match status" value="1"/>
</dbReference>
<keyword evidence="6 8" id="KW-0675">Receptor</keyword>
<feature type="transmembrane region" description="Helical" evidence="8">
    <location>
        <begin position="184"/>
        <end position="203"/>
    </location>
</feature>
<evidence type="ECO:0000256" key="5">
    <source>
        <dbReference type="ARBA" id="ARBA00023136"/>
    </source>
</evidence>